<dbReference type="RefSeq" id="WP_110887278.1">
    <property type="nucleotide sequence ID" value="NZ_QJSX01000010.1"/>
</dbReference>
<evidence type="ECO:0000313" key="2">
    <source>
        <dbReference type="Proteomes" id="UP000248326"/>
    </source>
</evidence>
<dbReference type="Gene3D" id="3.40.30.10">
    <property type="entry name" value="Glutaredoxin"/>
    <property type="match status" value="1"/>
</dbReference>
<dbReference type="CDD" id="cd02976">
    <property type="entry name" value="NrdH"/>
    <property type="match status" value="1"/>
</dbReference>
<dbReference type="Pfam" id="PF05768">
    <property type="entry name" value="Glrx-like"/>
    <property type="match status" value="1"/>
</dbReference>
<dbReference type="InterPro" id="IPR008554">
    <property type="entry name" value="Glutaredoxin-like"/>
</dbReference>
<keyword evidence="2" id="KW-1185">Reference proteome</keyword>
<gene>
    <name evidence="1" type="ORF">DES52_11046</name>
</gene>
<evidence type="ECO:0000313" key="1">
    <source>
        <dbReference type="EMBL" id="PYE53063.1"/>
    </source>
</evidence>
<dbReference type="EMBL" id="QJSX01000010">
    <property type="protein sequence ID" value="PYE53063.1"/>
    <property type="molecule type" value="Genomic_DNA"/>
</dbReference>
<dbReference type="Proteomes" id="UP000248326">
    <property type="component" value="Unassembled WGS sequence"/>
</dbReference>
<name>A0A318S9C8_9DEIO</name>
<comment type="caution">
    <text evidence="1">The sequence shown here is derived from an EMBL/GenBank/DDBJ whole genome shotgun (WGS) entry which is preliminary data.</text>
</comment>
<protein>
    <submittedName>
        <fullName evidence="1">Glutaredoxin-like protein DUF836</fullName>
    </submittedName>
</protein>
<reference evidence="1 2" key="1">
    <citation type="submission" date="2018-06" db="EMBL/GenBank/DDBJ databases">
        <title>Genomic Encyclopedia of Type Strains, Phase IV (KMG-IV): sequencing the most valuable type-strain genomes for metagenomic binning, comparative biology and taxonomic classification.</title>
        <authorList>
            <person name="Goeker M."/>
        </authorList>
    </citation>
    <scope>NUCLEOTIDE SEQUENCE [LARGE SCALE GENOMIC DNA]</scope>
    <source>
        <strain evidence="1 2">DSM 18048</strain>
    </source>
</reference>
<dbReference type="AlphaFoldDB" id="A0A318S9C8"/>
<dbReference type="OrthoDB" id="32865at2"/>
<sequence>MVLTLYARDGCHLCEQAEDLLTRLSVAFERVGIEGNATLEAKYGWDVPVLTSGERVLVKGVFTRARVQAALES</sequence>
<accession>A0A318S9C8</accession>
<dbReference type="SUPFAM" id="SSF52833">
    <property type="entry name" value="Thioredoxin-like"/>
    <property type="match status" value="1"/>
</dbReference>
<dbReference type="InterPro" id="IPR036249">
    <property type="entry name" value="Thioredoxin-like_sf"/>
</dbReference>
<proteinExistence type="predicted"/>
<organism evidence="1 2">
    <name type="scientific">Deinococcus yavapaiensis KR-236</name>
    <dbReference type="NCBI Taxonomy" id="694435"/>
    <lineage>
        <taxon>Bacteria</taxon>
        <taxon>Thermotogati</taxon>
        <taxon>Deinococcota</taxon>
        <taxon>Deinococci</taxon>
        <taxon>Deinococcales</taxon>
        <taxon>Deinococcaceae</taxon>
        <taxon>Deinococcus</taxon>
    </lineage>
</organism>